<keyword evidence="1" id="KW-0812">Transmembrane</keyword>
<accession>A0A7K0D2C5</accession>
<evidence type="ECO:0000313" key="3">
    <source>
        <dbReference type="Proteomes" id="UP000438448"/>
    </source>
</evidence>
<dbReference type="AlphaFoldDB" id="A0A7K0D2C5"/>
<feature type="transmembrane region" description="Helical" evidence="1">
    <location>
        <begin position="9"/>
        <end position="27"/>
    </location>
</feature>
<evidence type="ECO:0000313" key="2">
    <source>
        <dbReference type="EMBL" id="MQY19876.1"/>
    </source>
</evidence>
<dbReference type="OrthoDB" id="9998843at2"/>
<dbReference type="Proteomes" id="UP000438448">
    <property type="component" value="Unassembled WGS sequence"/>
</dbReference>
<evidence type="ECO:0000256" key="1">
    <source>
        <dbReference type="SAM" id="Phobius"/>
    </source>
</evidence>
<reference evidence="2 3" key="1">
    <citation type="submission" date="2019-10" db="EMBL/GenBank/DDBJ databases">
        <title>Nocardia macrotermitis sp. nov. and Nocardia aurantia sp. nov., isolated from the gut of fungus growing-termite Macrotermes natalensis.</title>
        <authorList>
            <person name="Benndorf R."/>
            <person name="Schwitalla J."/>
            <person name="Martin K."/>
            <person name="De Beer W."/>
            <person name="Kaster A.-K."/>
            <person name="Vollmers J."/>
            <person name="Poulsen M."/>
            <person name="Beemelmanns C."/>
        </authorList>
    </citation>
    <scope>NUCLEOTIDE SEQUENCE [LARGE SCALE GENOMIC DNA]</scope>
    <source>
        <strain evidence="2 3">RB20</strain>
    </source>
</reference>
<sequence length="96" mass="9786">MTGFSDQVLVLKFLAASVLLVLLPFALGGTAEAVAAVAVAVLLVSVVAFRGVAGRAVVDSRIRVRDNTVPLTPCGHTAPDVAGHVLPRAPGSAFRP</sequence>
<keyword evidence="1" id="KW-0472">Membrane</keyword>
<gene>
    <name evidence="2" type="ORF">NRB20_29710</name>
</gene>
<dbReference type="EMBL" id="WEGK01000005">
    <property type="protein sequence ID" value="MQY19876.1"/>
    <property type="molecule type" value="Genomic_DNA"/>
</dbReference>
<organism evidence="2 3">
    <name type="scientific">Nocardia macrotermitis</name>
    <dbReference type="NCBI Taxonomy" id="2585198"/>
    <lineage>
        <taxon>Bacteria</taxon>
        <taxon>Bacillati</taxon>
        <taxon>Actinomycetota</taxon>
        <taxon>Actinomycetes</taxon>
        <taxon>Mycobacteriales</taxon>
        <taxon>Nocardiaceae</taxon>
        <taxon>Nocardia</taxon>
    </lineage>
</organism>
<dbReference type="RefSeq" id="WP_153410621.1">
    <property type="nucleotide sequence ID" value="NZ_WEGK01000005.1"/>
</dbReference>
<keyword evidence="3" id="KW-1185">Reference proteome</keyword>
<comment type="caution">
    <text evidence="2">The sequence shown here is derived from an EMBL/GenBank/DDBJ whole genome shotgun (WGS) entry which is preliminary data.</text>
</comment>
<keyword evidence="1" id="KW-1133">Transmembrane helix</keyword>
<feature type="transmembrane region" description="Helical" evidence="1">
    <location>
        <begin position="33"/>
        <end position="53"/>
    </location>
</feature>
<proteinExistence type="predicted"/>
<protein>
    <submittedName>
        <fullName evidence="2">Uncharacterized protein</fullName>
    </submittedName>
</protein>
<name>A0A7K0D2C5_9NOCA</name>